<reference evidence="3 4" key="1">
    <citation type="journal article" date="2024" name="BMC Genomics">
        <title>De novo assembly and annotation of Popillia japonica's genome with initial clues to its potential as an invasive pest.</title>
        <authorList>
            <person name="Cucini C."/>
            <person name="Boschi S."/>
            <person name="Funari R."/>
            <person name="Cardaioli E."/>
            <person name="Iannotti N."/>
            <person name="Marturano G."/>
            <person name="Paoli F."/>
            <person name="Bruttini M."/>
            <person name="Carapelli A."/>
            <person name="Frati F."/>
            <person name="Nardi F."/>
        </authorList>
    </citation>
    <scope>NUCLEOTIDE SEQUENCE [LARGE SCALE GENOMIC DNA]</scope>
    <source>
        <strain evidence="3">DMR45628</strain>
    </source>
</reference>
<organism evidence="3 4">
    <name type="scientific">Popillia japonica</name>
    <name type="common">Japanese beetle</name>
    <dbReference type="NCBI Taxonomy" id="7064"/>
    <lineage>
        <taxon>Eukaryota</taxon>
        <taxon>Metazoa</taxon>
        <taxon>Ecdysozoa</taxon>
        <taxon>Arthropoda</taxon>
        <taxon>Hexapoda</taxon>
        <taxon>Insecta</taxon>
        <taxon>Pterygota</taxon>
        <taxon>Neoptera</taxon>
        <taxon>Endopterygota</taxon>
        <taxon>Coleoptera</taxon>
        <taxon>Polyphaga</taxon>
        <taxon>Scarabaeiformia</taxon>
        <taxon>Scarabaeidae</taxon>
        <taxon>Rutelinae</taxon>
        <taxon>Popillia</taxon>
    </lineage>
</organism>
<evidence type="ECO:0000256" key="2">
    <source>
        <dbReference type="SAM" id="MobiDB-lite"/>
    </source>
</evidence>
<dbReference type="EMBL" id="JASPKY010000812">
    <property type="protein sequence ID" value="KAK9685075.1"/>
    <property type="molecule type" value="Genomic_DNA"/>
</dbReference>
<accession>A0AAW1I765</accession>
<evidence type="ECO:0000313" key="3">
    <source>
        <dbReference type="EMBL" id="KAK9685075.1"/>
    </source>
</evidence>
<feature type="compositionally biased region" description="Polar residues" evidence="2">
    <location>
        <begin position="1"/>
        <end position="10"/>
    </location>
</feature>
<dbReference type="Proteomes" id="UP001458880">
    <property type="component" value="Unassembled WGS sequence"/>
</dbReference>
<evidence type="ECO:0000256" key="1">
    <source>
        <dbReference type="SAM" id="Coils"/>
    </source>
</evidence>
<name>A0AAW1I765_POPJA</name>
<dbReference type="AlphaFoldDB" id="A0AAW1I765"/>
<evidence type="ECO:0000313" key="4">
    <source>
        <dbReference type="Proteomes" id="UP001458880"/>
    </source>
</evidence>
<keyword evidence="1" id="KW-0175">Coiled coil</keyword>
<proteinExistence type="predicted"/>
<protein>
    <submittedName>
        <fullName evidence="3">Uncharacterized protein</fullName>
    </submittedName>
</protein>
<comment type="caution">
    <text evidence="3">The sequence shown here is derived from an EMBL/GenBank/DDBJ whole genome shotgun (WGS) entry which is preliminary data.</text>
</comment>
<gene>
    <name evidence="3" type="ORF">QE152_g38322</name>
</gene>
<feature type="coiled-coil region" evidence="1">
    <location>
        <begin position="115"/>
        <end position="153"/>
    </location>
</feature>
<feature type="region of interest" description="Disordered" evidence="2">
    <location>
        <begin position="1"/>
        <end position="64"/>
    </location>
</feature>
<sequence length="159" mass="18853">MSNVNSSRKPSNVEKLGGRGQTIGSVEDYLKRKRSDTEKEQDEAGIFEKSKRTVRSPNKTRADTLPVKNQEMDELKRLILSTSANLKKEIKNNFNQTAKINEDLKFLREEMRIREVEWRKEKELWNQEKNELMEKVKILQEKLEQQEKKTKETIYRVPT</sequence>
<keyword evidence="4" id="KW-1185">Reference proteome</keyword>